<keyword evidence="2 6" id="KW-0689">Ribosomal protein</keyword>
<dbReference type="PANTHER" id="PTHR21011">
    <property type="entry name" value="MITOCHONDRIAL 28S RIBOSOMAL PROTEIN S6"/>
    <property type="match status" value="1"/>
</dbReference>
<protein>
    <recommendedName>
        <fullName evidence="5 6">Small ribosomal subunit protein bS6</fullName>
    </recommendedName>
</protein>
<dbReference type="InterPro" id="IPR014717">
    <property type="entry name" value="Transl_elong_EF1B/ribsomal_bS6"/>
</dbReference>
<keyword evidence="6" id="KW-0699">rRNA-binding</keyword>
<dbReference type="RefSeq" id="WP_150021984.1">
    <property type="nucleotide sequence ID" value="NZ_VWOJ01000001.1"/>
</dbReference>
<dbReference type="HAMAP" id="MF_00360">
    <property type="entry name" value="Ribosomal_bS6"/>
    <property type="match status" value="1"/>
</dbReference>
<dbReference type="Proteomes" id="UP000325122">
    <property type="component" value="Unassembled WGS sequence"/>
</dbReference>
<keyword evidence="9" id="KW-1185">Reference proteome</keyword>
<dbReference type="InterPro" id="IPR020814">
    <property type="entry name" value="Ribosomal_S6_plastid/chlpt"/>
</dbReference>
<dbReference type="GO" id="GO:0003735">
    <property type="term" value="F:structural constituent of ribosome"/>
    <property type="evidence" value="ECO:0007669"/>
    <property type="project" value="InterPro"/>
</dbReference>
<dbReference type="EMBL" id="VWOJ01000001">
    <property type="protein sequence ID" value="KAA5804953.1"/>
    <property type="molecule type" value="Genomic_DNA"/>
</dbReference>
<evidence type="ECO:0000256" key="6">
    <source>
        <dbReference type="HAMAP-Rule" id="MF_00360"/>
    </source>
</evidence>
<dbReference type="PANTHER" id="PTHR21011:SF1">
    <property type="entry name" value="SMALL RIBOSOMAL SUBUNIT PROTEIN BS6M"/>
    <property type="match status" value="1"/>
</dbReference>
<evidence type="ECO:0000256" key="7">
    <source>
        <dbReference type="SAM" id="MobiDB-lite"/>
    </source>
</evidence>
<sequence>MQKYEHVFIARPDVSPAQVESAIEELKALVEEKGGKVNKTEYWGLRTLAYRLNKNRKGHYGYLDMEAGNEVLEALDYRQRYADDVMRHMTVKVDELNAEPSAVLRKGDDRKRRDRDGGGRGERSDRGDRR</sequence>
<comment type="function">
    <text evidence="4 6">Binds together with bS18 to 16S ribosomal RNA.</text>
</comment>
<dbReference type="CDD" id="cd00473">
    <property type="entry name" value="bS6"/>
    <property type="match status" value="1"/>
</dbReference>
<comment type="caution">
    <text evidence="8">The sequence shown here is derived from an EMBL/GenBank/DDBJ whole genome shotgun (WGS) entry which is preliminary data.</text>
</comment>
<dbReference type="Gene3D" id="3.30.70.60">
    <property type="match status" value="1"/>
</dbReference>
<dbReference type="InterPro" id="IPR035980">
    <property type="entry name" value="Ribosomal_bS6_sf"/>
</dbReference>
<dbReference type="Pfam" id="PF01250">
    <property type="entry name" value="Ribosomal_S6"/>
    <property type="match status" value="1"/>
</dbReference>
<keyword evidence="3 6" id="KW-0687">Ribonucleoprotein</keyword>
<evidence type="ECO:0000256" key="3">
    <source>
        <dbReference type="ARBA" id="ARBA00023274"/>
    </source>
</evidence>
<proteinExistence type="inferred from homology"/>
<dbReference type="AlphaFoldDB" id="A0A5M6ZJG9"/>
<dbReference type="GO" id="GO:0006412">
    <property type="term" value="P:translation"/>
    <property type="evidence" value="ECO:0007669"/>
    <property type="project" value="UniProtKB-UniRule"/>
</dbReference>
<evidence type="ECO:0000313" key="9">
    <source>
        <dbReference type="Proteomes" id="UP000325122"/>
    </source>
</evidence>
<feature type="region of interest" description="Disordered" evidence="7">
    <location>
        <begin position="96"/>
        <end position="130"/>
    </location>
</feature>
<name>A0A5M6ZJG9_9PROT</name>
<gene>
    <name evidence="6" type="primary">rpsF</name>
    <name evidence="8" type="ORF">F1654_02860</name>
</gene>
<accession>A0A5M6ZJG9</accession>
<reference evidence="8 9" key="1">
    <citation type="submission" date="2019-09" db="EMBL/GenBank/DDBJ databases">
        <authorList>
            <person name="Kevbrin V."/>
            <person name="Grouzdev D.S."/>
        </authorList>
    </citation>
    <scope>NUCLEOTIDE SEQUENCE [LARGE SCALE GENOMIC DNA]</scope>
    <source>
        <strain evidence="8 9">G-192</strain>
    </source>
</reference>
<evidence type="ECO:0000256" key="4">
    <source>
        <dbReference type="ARBA" id="ARBA00035104"/>
    </source>
</evidence>
<feature type="compositionally biased region" description="Basic and acidic residues" evidence="7">
    <location>
        <begin position="105"/>
        <end position="130"/>
    </location>
</feature>
<evidence type="ECO:0000256" key="5">
    <source>
        <dbReference type="ARBA" id="ARBA00035294"/>
    </source>
</evidence>
<evidence type="ECO:0000256" key="1">
    <source>
        <dbReference type="ARBA" id="ARBA00009512"/>
    </source>
</evidence>
<comment type="similarity">
    <text evidence="1 6">Belongs to the bacterial ribosomal protein bS6 family.</text>
</comment>
<dbReference type="InterPro" id="IPR000529">
    <property type="entry name" value="Ribosomal_bS6"/>
</dbReference>
<dbReference type="NCBIfam" id="TIGR00166">
    <property type="entry name" value="S6"/>
    <property type="match status" value="1"/>
</dbReference>
<evidence type="ECO:0000313" key="8">
    <source>
        <dbReference type="EMBL" id="KAA5804953.1"/>
    </source>
</evidence>
<organism evidence="8 9">
    <name type="scientific">Alkalicaulis satelles</name>
    <dbReference type="NCBI Taxonomy" id="2609175"/>
    <lineage>
        <taxon>Bacteria</taxon>
        <taxon>Pseudomonadati</taxon>
        <taxon>Pseudomonadota</taxon>
        <taxon>Alphaproteobacteria</taxon>
        <taxon>Maricaulales</taxon>
        <taxon>Maricaulaceae</taxon>
        <taxon>Alkalicaulis</taxon>
    </lineage>
</organism>
<dbReference type="GO" id="GO:0070181">
    <property type="term" value="F:small ribosomal subunit rRNA binding"/>
    <property type="evidence" value="ECO:0007669"/>
    <property type="project" value="TreeGrafter"/>
</dbReference>
<dbReference type="SUPFAM" id="SSF54995">
    <property type="entry name" value="Ribosomal protein S6"/>
    <property type="match status" value="1"/>
</dbReference>
<dbReference type="GO" id="GO:0022627">
    <property type="term" value="C:cytosolic small ribosomal subunit"/>
    <property type="evidence" value="ECO:0007669"/>
    <property type="project" value="TreeGrafter"/>
</dbReference>
<evidence type="ECO:0000256" key="2">
    <source>
        <dbReference type="ARBA" id="ARBA00022980"/>
    </source>
</evidence>
<keyword evidence="6" id="KW-0694">RNA-binding</keyword>